<keyword evidence="7" id="KW-1185">Reference proteome</keyword>
<sequence length="473" mass="55167">MINPFQDFTKKKIGGLLLIFVIIVAFGFGGFGGGFSTGNQNNIAKINNINISTQDFMDYLNKSGLSQQLIKENINKNVIEELLSSLISMTLLDLEIKDLNLVLSKEMLAERLKKNKNFQDEDGKFQRTLYEKFLLTNNMSAAMYEMKLKSNALQKELFTYISGGAKSPNFLVHSFFKENNRKLDISFINLNKFYKKVNEFTDQDMNLFMKKNSEKLKQDYIDFSYVILTPKNLIGLDEFNQAFFDSIDEIENKISKDINFKTIINELAIKPIIKRNYINLENKKTIENTIYNSRKDKIEILEDNGAFIFYHIDDIKSKLPDLKDDQFAKQIKKLIFQEKKFEFNKSILDQIDKKKFNDEYFNKLANGKIEKIQLNSIKDVNKFKNNSVEILYSLPINTFTMIADNEDNIFVAKVIRYEDISIDQNSKKFNAISNEASAENRNSILKSYDFLLNSKYKVIVNEKTLDRVKNYFR</sequence>
<dbReference type="PANTHER" id="PTHR47529:SF1">
    <property type="entry name" value="PERIPLASMIC CHAPERONE PPID"/>
    <property type="match status" value="1"/>
</dbReference>
<dbReference type="Proteomes" id="UP001166004">
    <property type="component" value="Unassembled WGS sequence"/>
</dbReference>
<evidence type="ECO:0000256" key="3">
    <source>
        <dbReference type="ARBA" id="ARBA00023136"/>
    </source>
</evidence>
<dbReference type="PANTHER" id="PTHR47529">
    <property type="entry name" value="PEPTIDYL-PROLYL CIS-TRANS ISOMERASE D"/>
    <property type="match status" value="1"/>
</dbReference>
<keyword evidence="5" id="KW-1133">Transmembrane helix</keyword>
<evidence type="ECO:0000313" key="6">
    <source>
        <dbReference type="EMBL" id="NMN68079.1"/>
    </source>
</evidence>
<dbReference type="Pfam" id="PF13624">
    <property type="entry name" value="SurA_N_3"/>
    <property type="match status" value="1"/>
</dbReference>
<accession>A0ABX1T3Q9</accession>
<comment type="subcellular location">
    <subcellularLocation>
        <location evidence="1">Cell membrane</location>
    </subcellularLocation>
</comment>
<evidence type="ECO:0000256" key="5">
    <source>
        <dbReference type="SAM" id="Phobius"/>
    </source>
</evidence>
<gene>
    <name evidence="6" type="ORF">VP91_00012410</name>
</gene>
<evidence type="ECO:0000313" key="7">
    <source>
        <dbReference type="Proteomes" id="UP001166004"/>
    </source>
</evidence>
<feature type="transmembrane region" description="Helical" evidence="5">
    <location>
        <begin position="12"/>
        <end position="35"/>
    </location>
</feature>
<evidence type="ECO:0000256" key="4">
    <source>
        <dbReference type="ARBA" id="ARBA00023186"/>
    </source>
</evidence>
<evidence type="ECO:0000256" key="2">
    <source>
        <dbReference type="ARBA" id="ARBA00022475"/>
    </source>
</evidence>
<keyword evidence="5" id="KW-0812">Transmembrane</keyword>
<proteinExistence type="predicted"/>
<keyword evidence="4" id="KW-0143">Chaperone</keyword>
<dbReference type="InterPro" id="IPR027304">
    <property type="entry name" value="Trigger_fact/SurA_dom_sf"/>
</dbReference>
<organism evidence="6 7">
    <name type="scientific">Pelagibacter ubique</name>
    <dbReference type="NCBI Taxonomy" id="198252"/>
    <lineage>
        <taxon>Bacteria</taxon>
        <taxon>Pseudomonadati</taxon>
        <taxon>Pseudomonadota</taxon>
        <taxon>Alphaproteobacteria</taxon>
        <taxon>Candidatus Pelagibacterales</taxon>
        <taxon>Candidatus Pelagibacteraceae</taxon>
        <taxon>Candidatus Pelagibacter</taxon>
    </lineage>
</organism>
<comment type="caution">
    <text evidence="6">The sequence shown here is derived from an EMBL/GenBank/DDBJ whole genome shotgun (WGS) entry which is preliminary data.</text>
</comment>
<dbReference type="InterPro" id="IPR052029">
    <property type="entry name" value="PpiD_chaperone"/>
</dbReference>
<reference evidence="6 7" key="1">
    <citation type="submission" date="2019-07" db="EMBL/GenBank/DDBJ databases">
        <title>SAR11 Genome Evolution.</title>
        <authorList>
            <person name="Giovannoni S."/>
        </authorList>
    </citation>
    <scope>NUCLEOTIDE SEQUENCE [LARGE SCALE GENOMIC DNA]</scope>
    <source>
        <strain evidence="6 7">HTCC9565</strain>
    </source>
</reference>
<evidence type="ECO:0000256" key="1">
    <source>
        <dbReference type="ARBA" id="ARBA00004236"/>
    </source>
</evidence>
<protein>
    <submittedName>
        <fullName evidence="6">Peptidyl-prolyl cis-trans isomerase D</fullName>
    </submittedName>
</protein>
<dbReference type="EMBL" id="LANA01000002">
    <property type="protein sequence ID" value="NMN68079.1"/>
    <property type="molecule type" value="Genomic_DNA"/>
</dbReference>
<dbReference type="GO" id="GO:0016853">
    <property type="term" value="F:isomerase activity"/>
    <property type="evidence" value="ECO:0007669"/>
    <property type="project" value="UniProtKB-KW"/>
</dbReference>
<dbReference type="RefSeq" id="WP_169036575.1">
    <property type="nucleotide sequence ID" value="NZ_LANA01000002.1"/>
</dbReference>
<keyword evidence="3 5" id="KW-0472">Membrane</keyword>
<dbReference type="SUPFAM" id="SSF109998">
    <property type="entry name" value="Triger factor/SurA peptide-binding domain-like"/>
    <property type="match status" value="1"/>
</dbReference>
<keyword evidence="6" id="KW-0413">Isomerase</keyword>
<name>A0ABX1T3Q9_PELUQ</name>
<keyword evidence="2" id="KW-1003">Cell membrane</keyword>